<organism evidence="5 6">
    <name type="scientific">Rhodocytophaga aerolata</name>
    <dbReference type="NCBI Taxonomy" id="455078"/>
    <lineage>
        <taxon>Bacteria</taxon>
        <taxon>Pseudomonadati</taxon>
        <taxon>Bacteroidota</taxon>
        <taxon>Cytophagia</taxon>
        <taxon>Cytophagales</taxon>
        <taxon>Rhodocytophagaceae</taxon>
        <taxon>Rhodocytophaga</taxon>
    </lineage>
</organism>
<proteinExistence type="predicted"/>
<dbReference type="SUPFAM" id="SSF50891">
    <property type="entry name" value="Cyclophilin-like"/>
    <property type="match status" value="1"/>
</dbReference>
<dbReference type="Pfam" id="PF02626">
    <property type="entry name" value="CT_A_B"/>
    <property type="match status" value="1"/>
</dbReference>
<evidence type="ECO:0000313" key="5">
    <source>
        <dbReference type="EMBL" id="MDO1450380.1"/>
    </source>
</evidence>
<keyword evidence="6" id="KW-1185">Reference proteome</keyword>
<evidence type="ECO:0000256" key="3">
    <source>
        <dbReference type="ARBA" id="ARBA00022840"/>
    </source>
</evidence>
<dbReference type="Gene3D" id="2.40.100.10">
    <property type="entry name" value="Cyclophilin-like"/>
    <property type="match status" value="1"/>
</dbReference>
<evidence type="ECO:0000256" key="1">
    <source>
        <dbReference type="ARBA" id="ARBA00022741"/>
    </source>
</evidence>
<dbReference type="PANTHER" id="PTHR43309:SF5">
    <property type="entry name" value="5-OXOPROLINASE SUBUNIT C"/>
    <property type="match status" value="1"/>
</dbReference>
<gene>
    <name evidence="5" type="ORF">Q0590_29160</name>
</gene>
<dbReference type="InterPro" id="IPR052708">
    <property type="entry name" value="PxpC"/>
</dbReference>
<dbReference type="InterPro" id="IPR003778">
    <property type="entry name" value="CT_A_B"/>
</dbReference>
<keyword evidence="1" id="KW-0547">Nucleotide-binding</keyword>
<dbReference type="InterPro" id="IPR029000">
    <property type="entry name" value="Cyclophilin-like_dom_sf"/>
</dbReference>
<comment type="caution">
    <text evidence="5">The sequence shown here is derived from an EMBL/GenBank/DDBJ whole genome shotgun (WGS) entry which is preliminary data.</text>
</comment>
<keyword evidence="3" id="KW-0067">ATP-binding</keyword>
<dbReference type="Proteomes" id="UP001168528">
    <property type="component" value="Unassembled WGS sequence"/>
</dbReference>
<name>A0ABT8RE40_9BACT</name>
<dbReference type="NCBIfam" id="TIGR00724">
    <property type="entry name" value="urea_amlyse_rel"/>
    <property type="match status" value="1"/>
</dbReference>
<evidence type="ECO:0000313" key="6">
    <source>
        <dbReference type="Proteomes" id="UP001168528"/>
    </source>
</evidence>
<accession>A0ABT8RE40</accession>
<sequence length="336" mass="37398">MSSKILQPGLLTTMQDGGRYGFQKDGIIVSGAMDRLSLRMGNLLVGNQENQASIEVIQVGPTILFQENCVLAITGANLSPAINSQPVPMWRPVSVEKNSILSFGKSIQGCIAYISVAGGLAIPTVLGSYSTYLRAKLGGWHGRALQKNDCIPFNQTNGFLLKRTKTVKMAEGFSYPGWSLEPSFYHLYQSNPVIRVMPGPEYAWFTQESKNTFWQNPFRITYSSDRMGYRLEGQPLILKHKRELLSTAVTFGTIQVPPKGNPILLMADHQTTGGYPRIAQVASVDLPLIAQASPGVCLYFQEISLKMAQHLYFLQERKVKAIKNTLNRYYLKDLLQ</sequence>
<dbReference type="EMBL" id="JAUKPO010000029">
    <property type="protein sequence ID" value="MDO1450380.1"/>
    <property type="molecule type" value="Genomic_DNA"/>
</dbReference>
<dbReference type="PANTHER" id="PTHR43309">
    <property type="entry name" value="5-OXOPROLINASE SUBUNIT C"/>
    <property type="match status" value="1"/>
</dbReference>
<dbReference type="SMART" id="SM00797">
    <property type="entry name" value="AHS2"/>
    <property type="match status" value="1"/>
</dbReference>
<dbReference type="RefSeq" id="WP_302041181.1">
    <property type="nucleotide sequence ID" value="NZ_JAUKPO010000029.1"/>
</dbReference>
<reference evidence="5" key="1">
    <citation type="submission" date="2023-07" db="EMBL/GenBank/DDBJ databases">
        <title>The genome sequence of Rhodocytophaga aerolata KACC 12507.</title>
        <authorList>
            <person name="Zhang X."/>
        </authorList>
    </citation>
    <scope>NUCLEOTIDE SEQUENCE</scope>
    <source>
        <strain evidence="5">KACC 12507</strain>
    </source>
</reference>
<feature type="domain" description="Carboxyltransferase" evidence="4">
    <location>
        <begin position="24"/>
        <end position="318"/>
    </location>
</feature>
<evidence type="ECO:0000256" key="2">
    <source>
        <dbReference type="ARBA" id="ARBA00022801"/>
    </source>
</evidence>
<keyword evidence="2" id="KW-0378">Hydrolase</keyword>
<protein>
    <submittedName>
        <fullName evidence="5">Biotin-dependent carboxyltransferase family protein</fullName>
    </submittedName>
</protein>
<evidence type="ECO:0000259" key="4">
    <source>
        <dbReference type="SMART" id="SM00797"/>
    </source>
</evidence>